<feature type="compositionally biased region" description="Basic and acidic residues" evidence="1">
    <location>
        <begin position="166"/>
        <end position="180"/>
    </location>
</feature>
<keyword evidence="3" id="KW-1185">Reference proteome</keyword>
<accession>A0A167RPQ3</accession>
<comment type="caution">
    <text evidence="2">The sequence shown here is derived from an EMBL/GenBank/DDBJ whole genome shotgun (WGS) entry which is preliminary data.</text>
</comment>
<feature type="region of interest" description="Disordered" evidence="1">
    <location>
        <begin position="160"/>
        <end position="180"/>
    </location>
</feature>
<organism evidence="2 3">
    <name type="scientific">Cordyceps fumosorosea (strain ARSEF 2679)</name>
    <name type="common">Isaria fumosorosea</name>
    <dbReference type="NCBI Taxonomy" id="1081104"/>
    <lineage>
        <taxon>Eukaryota</taxon>
        <taxon>Fungi</taxon>
        <taxon>Dikarya</taxon>
        <taxon>Ascomycota</taxon>
        <taxon>Pezizomycotina</taxon>
        <taxon>Sordariomycetes</taxon>
        <taxon>Hypocreomycetidae</taxon>
        <taxon>Hypocreales</taxon>
        <taxon>Cordycipitaceae</taxon>
        <taxon>Cordyceps</taxon>
    </lineage>
</organism>
<feature type="compositionally biased region" description="Basic and acidic residues" evidence="1">
    <location>
        <begin position="391"/>
        <end position="401"/>
    </location>
</feature>
<feature type="region of interest" description="Disordered" evidence="1">
    <location>
        <begin position="21"/>
        <end position="95"/>
    </location>
</feature>
<proteinExistence type="predicted"/>
<dbReference type="GeneID" id="30022881"/>
<feature type="region of interest" description="Disordered" evidence="1">
    <location>
        <begin position="112"/>
        <end position="135"/>
    </location>
</feature>
<dbReference type="Proteomes" id="UP000076744">
    <property type="component" value="Unassembled WGS sequence"/>
</dbReference>
<dbReference type="RefSeq" id="XP_018702681.1">
    <property type="nucleotide sequence ID" value="XM_018850193.1"/>
</dbReference>
<dbReference type="EMBL" id="AZHB01000017">
    <property type="protein sequence ID" value="OAA58806.1"/>
    <property type="molecule type" value="Genomic_DNA"/>
</dbReference>
<protein>
    <submittedName>
        <fullName evidence="2">Uncharacterized protein</fullName>
    </submittedName>
</protein>
<dbReference type="PANTHER" id="PTHR38166:SF1">
    <property type="entry name" value="C2H2-TYPE DOMAIN-CONTAINING PROTEIN"/>
    <property type="match status" value="1"/>
</dbReference>
<dbReference type="AlphaFoldDB" id="A0A167RPQ3"/>
<evidence type="ECO:0000313" key="2">
    <source>
        <dbReference type="EMBL" id="OAA58806.1"/>
    </source>
</evidence>
<sequence length="409" mass="45114">MCEASALLTVDLLPQCLPTDRRHPQRCDRCSEKGLPCSRPVRSRGSRSHAGSEASEPPASSAAPPSPQQSTRVNPGPGQRAFDRPPAPQDYWLLGISGADDADPCRIDTIIPETSALTTPPASTEEPAVAVSSRGKATATMRRSAIASSGLPSLATLFQPPGLDIRVGDPPRHDPDDPPSERPLLACPFYKFDPIAHFRCFRKYDLRRYSDVKQHILRCHTLGTQYCANCWQVFQPNQEAEWEAHIQQRGCERRQGPEDLRPSEVRALTALEFDGPLSDTSKWDAVWDLLFVGHPRPPSPYMDPGWSELESMMNHSSRTAAVQESLPSLLREQGIEQEAAVRLAARIHDLYAAALVAPTTTSRHRLQPPIDAPESNTGVVTRLDYESFVPPHDRPSHEKEATSPIVVSL</sequence>
<gene>
    <name evidence="2" type="ORF">ISF_06589</name>
</gene>
<dbReference type="OrthoDB" id="3564303at2759"/>
<feature type="compositionally biased region" description="Basic and acidic residues" evidence="1">
    <location>
        <begin position="21"/>
        <end position="32"/>
    </location>
</feature>
<dbReference type="PANTHER" id="PTHR38166">
    <property type="entry name" value="C2H2-TYPE DOMAIN-CONTAINING PROTEIN-RELATED"/>
    <property type="match status" value="1"/>
</dbReference>
<reference evidence="2 3" key="1">
    <citation type="journal article" date="2016" name="Genome Biol. Evol.">
        <title>Divergent and convergent evolution of fungal pathogenicity.</title>
        <authorList>
            <person name="Shang Y."/>
            <person name="Xiao G."/>
            <person name="Zheng P."/>
            <person name="Cen K."/>
            <person name="Zhan S."/>
            <person name="Wang C."/>
        </authorList>
    </citation>
    <scope>NUCLEOTIDE SEQUENCE [LARGE SCALE GENOMIC DNA]</scope>
    <source>
        <strain evidence="2 3">ARSEF 2679</strain>
    </source>
</reference>
<evidence type="ECO:0000313" key="3">
    <source>
        <dbReference type="Proteomes" id="UP000076744"/>
    </source>
</evidence>
<dbReference type="STRING" id="1081104.A0A167RPQ3"/>
<feature type="region of interest" description="Disordered" evidence="1">
    <location>
        <begin position="387"/>
        <end position="409"/>
    </location>
</feature>
<name>A0A167RPQ3_CORFA</name>
<feature type="compositionally biased region" description="Low complexity" evidence="1">
    <location>
        <begin position="51"/>
        <end position="63"/>
    </location>
</feature>
<evidence type="ECO:0000256" key="1">
    <source>
        <dbReference type="SAM" id="MobiDB-lite"/>
    </source>
</evidence>